<accession>A0A5S6R1B3</accession>
<sequence>MDAGGAPLGPTWKKFSSFRKGERERERGDESRDTTPGESSSIWGPTTAVAWRPSCSRHNEVTGVGPFGHPVADRQPDTVQWSDRIRTFCLLMRVESAHLHLPGASRII</sequence>
<protein>
    <submittedName>
        <fullName evidence="3">Uncharacterized protein</fullName>
    </submittedName>
</protein>
<organism evidence="2 3">
    <name type="scientific">Trichuris muris</name>
    <name type="common">Mouse whipworm</name>
    <dbReference type="NCBI Taxonomy" id="70415"/>
    <lineage>
        <taxon>Eukaryota</taxon>
        <taxon>Metazoa</taxon>
        <taxon>Ecdysozoa</taxon>
        <taxon>Nematoda</taxon>
        <taxon>Enoplea</taxon>
        <taxon>Dorylaimia</taxon>
        <taxon>Trichinellida</taxon>
        <taxon>Trichuridae</taxon>
        <taxon>Trichuris</taxon>
    </lineage>
</organism>
<evidence type="ECO:0000256" key="1">
    <source>
        <dbReference type="SAM" id="MobiDB-lite"/>
    </source>
</evidence>
<name>A0A5S6R1B3_TRIMR</name>
<keyword evidence="2" id="KW-1185">Reference proteome</keyword>
<feature type="region of interest" description="Disordered" evidence="1">
    <location>
        <begin position="1"/>
        <end position="46"/>
    </location>
</feature>
<proteinExistence type="predicted"/>
<dbReference type="WBParaSite" id="TMUE_3000013213.1">
    <property type="protein sequence ID" value="TMUE_3000013213.1"/>
    <property type="gene ID" value="WBGene00301811"/>
</dbReference>
<dbReference type="AlphaFoldDB" id="A0A5S6R1B3"/>
<evidence type="ECO:0000313" key="2">
    <source>
        <dbReference type="Proteomes" id="UP000046395"/>
    </source>
</evidence>
<dbReference type="Proteomes" id="UP000046395">
    <property type="component" value="Unassembled WGS sequence"/>
</dbReference>
<evidence type="ECO:0000313" key="3">
    <source>
        <dbReference type="WBParaSite" id="TMUE_3000013213.1"/>
    </source>
</evidence>
<feature type="compositionally biased region" description="Basic and acidic residues" evidence="1">
    <location>
        <begin position="19"/>
        <end position="35"/>
    </location>
</feature>
<reference evidence="3" key="1">
    <citation type="submission" date="2019-12" db="UniProtKB">
        <authorList>
            <consortium name="WormBaseParasite"/>
        </authorList>
    </citation>
    <scope>IDENTIFICATION</scope>
</reference>